<gene>
    <name evidence="2" type="ORF">RHTO0S_12e00540g</name>
</gene>
<feature type="signal peptide" evidence="1">
    <location>
        <begin position="1"/>
        <end position="35"/>
    </location>
</feature>
<name>A0A061B9U2_RHOTO</name>
<accession>A0A061B9U2</accession>
<feature type="chain" id="PRO_5030001725" evidence="1">
    <location>
        <begin position="36"/>
        <end position="229"/>
    </location>
</feature>
<dbReference type="EMBL" id="LK052947">
    <property type="protein sequence ID" value="CDR46106.1"/>
    <property type="molecule type" value="Genomic_DNA"/>
</dbReference>
<sequence>MRPSASLDPSASPLRLLSILFLGFFLCSTLASAAAIPARREAEEWQACRPRFSGLVQEIRKTGQRDIAWTAVRSDGSSRGAQDKIAVVRKAPQKGEPPNRRLEWFVEPTHEDGLHSISSATYPSACLDPASGSSSFARNAQSPLAVGCPSAHPFRIVCSTCDEHEDAAEGCLLQSASTGLCVELKTMLARSKSVQLGWAECAWPAERSADWPRGDRGIQHRQQQLWDIS</sequence>
<keyword evidence="1" id="KW-0732">Signal</keyword>
<protein>
    <submittedName>
        <fullName evidence="2">RHTO0S12e00540g1_1</fullName>
    </submittedName>
</protein>
<dbReference type="AlphaFoldDB" id="A0A061B9U2"/>
<reference evidence="2" key="1">
    <citation type="journal article" date="2014" name="Genome Announc.">
        <title>Draft genome sequence of Rhodosporidium toruloides CECT1137, an oleaginous yeast of biotechnological interest.</title>
        <authorList>
            <person name="Morin N."/>
            <person name="Calcas X."/>
            <person name="Devillers H."/>
            <person name="Durrens P."/>
            <person name="Sherman D.J."/>
            <person name="Nicaud J.-M."/>
            <person name="Neuveglise C."/>
        </authorList>
    </citation>
    <scope>NUCLEOTIDE SEQUENCE</scope>
    <source>
        <strain evidence="2">CECT1137</strain>
    </source>
</reference>
<organism evidence="2">
    <name type="scientific">Rhodotorula toruloides</name>
    <name type="common">Yeast</name>
    <name type="synonym">Rhodosporidium toruloides</name>
    <dbReference type="NCBI Taxonomy" id="5286"/>
    <lineage>
        <taxon>Eukaryota</taxon>
        <taxon>Fungi</taxon>
        <taxon>Dikarya</taxon>
        <taxon>Basidiomycota</taxon>
        <taxon>Pucciniomycotina</taxon>
        <taxon>Microbotryomycetes</taxon>
        <taxon>Sporidiobolales</taxon>
        <taxon>Sporidiobolaceae</taxon>
        <taxon>Rhodotorula</taxon>
    </lineage>
</organism>
<evidence type="ECO:0000256" key="1">
    <source>
        <dbReference type="SAM" id="SignalP"/>
    </source>
</evidence>
<proteinExistence type="predicted"/>
<dbReference type="OrthoDB" id="10572237at2759"/>
<evidence type="ECO:0000313" key="2">
    <source>
        <dbReference type="EMBL" id="CDR46106.1"/>
    </source>
</evidence>